<dbReference type="VEuPathDB" id="TriTrypDB:BSAL_84510"/>
<keyword evidence="1" id="KW-0472">Membrane</keyword>
<accession>A0A0S4J546</accession>
<dbReference type="AlphaFoldDB" id="A0A0S4J546"/>
<reference evidence="3" key="1">
    <citation type="submission" date="2015-09" db="EMBL/GenBank/DDBJ databases">
        <authorList>
            <consortium name="Pathogen Informatics"/>
        </authorList>
    </citation>
    <scope>NUCLEOTIDE SEQUENCE [LARGE SCALE GENOMIC DNA]</scope>
    <source>
        <strain evidence="3">Lake Konstanz</strain>
    </source>
</reference>
<evidence type="ECO:0000313" key="3">
    <source>
        <dbReference type="Proteomes" id="UP000051952"/>
    </source>
</evidence>
<feature type="transmembrane region" description="Helical" evidence="1">
    <location>
        <begin position="70"/>
        <end position="90"/>
    </location>
</feature>
<keyword evidence="1" id="KW-1133">Transmembrane helix</keyword>
<feature type="non-terminal residue" evidence="2">
    <location>
        <position position="1"/>
    </location>
</feature>
<protein>
    <submittedName>
        <fullName evidence="2">Membrane-associated protein, putative</fullName>
    </submittedName>
</protein>
<gene>
    <name evidence="2" type="ORF">BSAL_84510</name>
</gene>
<dbReference type="EMBL" id="CYKH01000976">
    <property type="protein sequence ID" value="CUG74702.1"/>
    <property type="molecule type" value="Genomic_DNA"/>
</dbReference>
<evidence type="ECO:0000256" key="1">
    <source>
        <dbReference type="SAM" id="Phobius"/>
    </source>
</evidence>
<dbReference type="Proteomes" id="UP000051952">
    <property type="component" value="Unassembled WGS sequence"/>
</dbReference>
<organism evidence="2 3">
    <name type="scientific">Bodo saltans</name>
    <name type="common">Flagellated protozoan</name>
    <dbReference type="NCBI Taxonomy" id="75058"/>
    <lineage>
        <taxon>Eukaryota</taxon>
        <taxon>Discoba</taxon>
        <taxon>Euglenozoa</taxon>
        <taxon>Kinetoplastea</taxon>
        <taxon>Metakinetoplastina</taxon>
        <taxon>Eubodonida</taxon>
        <taxon>Bodonidae</taxon>
        <taxon>Bodo</taxon>
    </lineage>
</organism>
<keyword evidence="3" id="KW-1185">Reference proteome</keyword>
<keyword evidence="1" id="KW-0812">Transmembrane</keyword>
<name>A0A0S4J546_BODSA</name>
<sequence length="114" mass="13397">GSTALIVHRVFWFIELMLAPPGAHAYIVHRVFWFIELMLAPLSVSALFLFGGMRALSPLRQDTFLLHQTYIYQPLTILSFFLSFRFSFFFPNLKLLYCNRPCQPCNIFPSYQKR</sequence>
<evidence type="ECO:0000313" key="2">
    <source>
        <dbReference type="EMBL" id="CUG74702.1"/>
    </source>
</evidence>
<proteinExistence type="predicted"/>
<feature type="transmembrane region" description="Helical" evidence="1">
    <location>
        <begin position="31"/>
        <end position="50"/>
    </location>
</feature>